<feature type="signal peptide" evidence="1">
    <location>
        <begin position="1"/>
        <end position="16"/>
    </location>
</feature>
<reference evidence="3" key="1">
    <citation type="submission" date="2025-08" db="UniProtKB">
        <authorList>
            <consortium name="RefSeq"/>
        </authorList>
    </citation>
    <scope>IDENTIFICATION</scope>
</reference>
<evidence type="ECO:0000256" key="1">
    <source>
        <dbReference type="SAM" id="SignalP"/>
    </source>
</evidence>
<evidence type="ECO:0000313" key="2">
    <source>
        <dbReference type="Proteomes" id="UP000694867"/>
    </source>
</evidence>
<feature type="chain" id="PRO_5042552073" evidence="1">
    <location>
        <begin position="17"/>
        <end position="224"/>
    </location>
</feature>
<gene>
    <name evidence="3" type="primary">LOC100903477</name>
</gene>
<evidence type="ECO:0000313" key="3">
    <source>
        <dbReference type="RefSeq" id="XP_003747012.1"/>
    </source>
</evidence>
<dbReference type="KEGG" id="goe:100903477"/>
<organism evidence="2 3">
    <name type="scientific">Galendromus occidentalis</name>
    <name type="common">western predatory mite</name>
    <dbReference type="NCBI Taxonomy" id="34638"/>
    <lineage>
        <taxon>Eukaryota</taxon>
        <taxon>Metazoa</taxon>
        <taxon>Ecdysozoa</taxon>
        <taxon>Arthropoda</taxon>
        <taxon>Chelicerata</taxon>
        <taxon>Arachnida</taxon>
        <taxon>Acari</taxon>
        <taxon>Parasitiformes</taxon>
        <taxon>Mesostigmata</taxon>
        <taxon>Gamasina</taxon>
        <taxon>Phytoseioidea</taxon>
        <taxon>Phytoseiidae</taxon>
        <taxon>Typhlodrominae</taxon>
        <taxon>Galendromus</taxon>
    </lineage>
</organism>
<dbReference type="Proteomes" id="UP000694867">
    <property type="component" value="Unplaced"/>
</dbReference>
<dbReference type="AlphaFoldDB" id="A0AAJ6QXG5"/>
<protein>
    <submittedName>
        <fullName evidence="3">Uncharacterized protein LOC100903477</fullName>
    </submittedName>
</protein>
<sequence length="224" mass="25164">MVRFMLLLLGVQGLSALSGRSDCDWKVLDEAASNFVFAGANSTMPVTSEELDEVCKIAENAIALCESFAKDCTSGLEAAMITIFLDAAKKDRQERCEWNREEYLDVATCLQEEASEGLRFCNARQAGYLQAVLRKEKKIRVPLACCYQKQYELCINRASSICGRKYMRYTKKVISIMSDELKDTACRKYTKNPDLCDELPAVRPVRQPMFSTIIPALVKIVGLN</sequence>
<dbReference type="PANTHER" id="PTHR33964">
    <property type="entry name" value="RE45066P-RELATED"/>
    <property type="match status" value="1"/>
</dbReference>
<keyword evidence="1" id="KW-0732">Signal</keyword>
<keyword evidence="2" id="KW-1185">Reference proteome</keyword>
<dbReference type="RefSeq" id="XP_003747012.1">
    <property type="nucleotide sequence ID" value="XM_003746964.2"/>
</dbReference>
<dbReference type="PANTHER" id="PTHR33964:SF1">
    <property type="entry name" value="RE45066P"/>
    <property type="match status" value="1"/>
</dbReference>
<accession>A0AAJ6QXG5</accession>
<name>A0AAJ6QXG5_9ACAR</name>
<proteinExistence type="predicted"/>
<dbReference type="GeneID" id="100903477"/>